<name>A0A8T2VM13_CERRI</name>
<keyword evidence="2" id="KW-0238">DNA-binding</keyword>
<evidence type="ECO:0000256" key="5">
    <source>
        <dbReference type="SAM" id="MobiDB-lite"/>
    </source>
</evidence>
<dbReference type="OrthoDB" id="6270329at2759"/>
<dbReference type="InterPro" id="IPR045012">
    <property type="entry name" value="NLP"/>
</dbReference>
<keyword evidence="3" id="KW-0804">Transcription</keyword>
<keyword evidence="4" id="KW-0539">Nucleus</keyword>
<reference evidence="7" key="1">
    <citation type="submission" date="2021-08" db="EMBL/GenBank/DDBJ databases">
        <title>WGS assembly of Ceratopteris richardii.</title>
        <authorList>
            <person name="Marchant D.B."/>
            <person name="Chen G."/>
            <person name="Jenkins J."/>
            <person name="Shu S."/>
            <person name="Leebens-Mack J."/>
            <person name="Grimwood J."/>
            <person name="Schmutz J."/>
            <person name="Soltis P."/>
            <person name="Soltis D."/>
            <person name="Chen Z.-H."/>
        </authorList>
    </citation>
    <scope>NUCLEOTIDE SEQUENCE</scope>
    <source>
        <strain evidence="7">Whitten #5841</strain>
        <tissue evidence="7">Leaf</tissue>
    </source>
</reference>
<evidence type="ECO:0000313" key="8">
    <source>
        <dbReference type="Proteomes" id="UP000825935"/>
    </source>
</evidence>
<comment type="caution">
    <text evidence="7">The sequence shown here is derived from an EMBL/GenBank/DDBJ whole genome shotgun (WGS) entry which is preliminary data.</text>
</comment>
<evidence type="ECO:0000256" key="3">
    <source>
        <dbReference type="ARBA" id="ARBA00023163"/>
    </source>
</evidence>
<evidence type="ECO:0000313" key="7">
    <source>
        <dbReference type="EMBL" id="KAH7446613.1"/>
    </source>
</evidence>
<keyword evidence="1" id="KW-0805">Transcription regulation</keyword>
<dbReference type="PANTHER" id="PTHR32002:SF41">
    <property type="entry name" value="PROTEIN NLP8"/>
    <property type="match status" value="1"/>
</dbReference>
<dbReference type="OMA" id="EENANHE"/>
<dbReference type="AlphaFoldDB" id="A0A8T2VM13"/>
<dbReference type="GO" id="GO:0003700">
    <property type="term" value="F:DNA-binding transcription factor activity"/>
    <property type="evidence" value="ECO:0007669"/>
    <property type="project" value="InterPro"/>
</dbReference>
<organism evidence="7 8">
    <name type="scientific">Ceratopteris richardii</name>
    <name type="common">Triangle waterfern</name>
    <dbReference type="NCBI Taxonomy" id="49495"/>
    <lineage>
        <taxon>Eukaryota</taxon>
        <taxon>Viridiplantae</taxon>
        <taxon>Streptophyta</taxon>
        <taxon>Embryophyta</taxon>
        <taxon>Tracheophyta</taxon>
        <taxon>Polypodiopsida</taxon>
        <taxon>Polypodiidae</taxon>
        <taxon>Polypodiales</taxon>
        <taxon>Pteridineae</taxon>
        <taxon>Pteridaceae</taxon>
        <taxon>Parkerioideae</taxon>
        <taxon>Ceratopteris</taxon>
    </lineage>
</organism>
<evidence type="ECO:0000259" key="6">
    <source>
        <dbReference type="PROSITE" id="PS51519"/>
    </source>
</evidence>
<dbReference type="GO" id="GO:0003677">
    <property type="term" value="F:DNA binding"/>
    <property type="evidence" value="ECO:0007669"/>
    <property type="project" value="UniProtKB-KW"/>
</dbReference>
<feature type="region of interest" description="Disordered" evidence="5">
    <location>
        <begin position="468"/>
        <end position="494"/>
    </location>
</feature>
<feature type="domain" description="RWP-RK" evidence="6">
    <location>
        <begin position="338"/>
        <end position="422"/>
    </location>
</feature>
<dbReference type="PROSITE" id="PS51519">
    <property type="entry name" value="RWP_RK"/>
    <property type="match status" value="1"/>
</dbReference>
<dbReference type="EMBL" id="CM035406">
    <property type="protein sequence ID" value="KAH7446613.1"/>
    <property type="molecule type" value="Genomic_DNA"/>
</dbReference>
<accession>A0A8T2VM13</accession>
<dbReference type="Pfam" id="PF02042">
    <property type="entry name" value="RWP-RK"/>
    <property type="match status" value="1"/>
</dbReference>
<protein>
    <recommendedName>
        <fullName evidence="6">RWP-RK domain-containing protein</fullName>
    </recommendedName>
</protein>
<evidence type="ECO:0000256" key="2">
    <source>
        <dbReference type="ARBA" id="ARBA00023125"/>
    </source>
</evidence>
<sequence length="576" mass="63745">MEIPLGGDRNAVFLEIADVLRGVCETHKLPLAQTWIPCWLNFDNLAESSKRRIGLCIADGTVYSNGLVLSQFHQICSEHWLEGNQGVPGKAFSSNRPFFSSDVKAYSKQEYPLCHYARLFNLQAAVAVRVRSGLTGRFDYILEFFLPQDCSNGVQQQSLLNAISITLQCICRSLHTISNKEMEEENANHESEKWIDFDNSLRCNEQILNCSKSGTNGKNVFNEEVPDNGPFGSIEQQILYRERENTPVTTKHQSFGKIPRAHMILHEDNPAKQDIAISIEHHYFQELSHGSRNMGEMLTSMPCHKDVECSGCYDNAPADISNYQVQKMVASKTSLASVSSKKCKDSRQASMEKTISLNDLQGHFTRSLKDAAKHLGVCPTTLKRICRQHGILRWPCRKINKISRSLQKLQGVIESVQGVDACSKVDSLACNLSYAAAATMEIQLGWSHKADDCRTFLTEPASLQMAAKDDLDDQKRGCSSTYAESSPSSPKCSQASSLAKQAMGIGKGSTQSSPFNVTSSVPSGYSIEESKDNCPFVDLSTLSSPDFRVDCGTSVFAASNDIKSIDDIHFDGMIKL</sequence>
<gene>
    <name evidence="7" type="ORF">KP509_01G064900</name>
</gene>
<keyword evidence="8" id="KW-1185">Reference proteome</keyword>
<evidence type="ECO:0000256" key="4">
    <source>
        <dbReference type="ARBA" id="ARBA00023242"/>
    </source>
</evidence>
<dbReference type="InterPro" id="IPR055081">
    <property type="entry name" value="NLP1-9_GAF"/>
</dbReference>
<dbReference type="Proteomes" id="UP000825935">
    <property type="component" value="Chromosome 1"/>
</dbReference>
<feature type="compositionally biased region" description="Low complexity" evidence="5">
    <location>
        <begin position="479"/>
        <end position="494"/>
    </location>
</feature>
<dbReference type="PANTHER" id="PTHR32002">
    <property type="entry name" value="PROTEIN NLP8"/>
    <property type="match status" value="1"/>
</dbReference>
<dbReference type="InterPro" id="IPR003035">
    <property type="entry name" value="RWP-RK_dom"/>
</dbReference>
<proteinExistence type="predicted"/>
<dbReference type="Pfam" id="PF22922">
    <property type="entry name" value="GAF_NLP"/>
    <property type="match status" value="1"/>
</dbReference>
<evidence type="ECO:0000256" key="1">
    <source>
        <dbReference type="ARBA" id="ARBA00023015"/>
    </source>
</evidence>